<dbReference type="Proteomes" id="UP000324832">
    <property type="component" value="Unassembled WGS sequence"/>
</dbReference>
<dbReference type="Gene3D" id="3.50.50.60">
    <property type="entry name" value="FAD/NAD(P)-binding domain"/>
    <property type="match status" value="1"/>
</dbReference>
<evidence type="ECO:0000256" key="2">
    <source>
        <dbReference type="ARBA" id="ARBA00010790"/>
    </source>
</evidence>
<dbReference type="AlphaFoldDB" id="A0A5E4QJ27"/>
<comment type="cofactor">
    <cofactor evidence="1">
        <name>FAD</name>
        <dbReference type="ChEBI" id="CHEBI:57692"/>
    </cofactor>
</comment>
<name>A0A5E4QJ27_9NEOP</name>
<reference evidence="6 7" key="1">
    <citation type="submission" date="2017-07" db="EMBL/GenBank/DDBJ databases">
        <authorList>
            <person name="Talla V."/>
            <person name="Backstrom N."/>
        </authorList>
    </citation>
    <scope>NUCLEOTIDE SEQUENCE [LARGE SCALE GENOMIC DNA]</scope>
</reference>
<dbReference type="SUPFAM" id="SSF54373">
    <property type="entry name" value="FAD-linked reductases, C-terminal domain"/>
    <property type="match status" value="1"/>
</dbReference>
<evidence type="ECO:0000313" key="6">
    <source>
        <dbReference type="EMBL" id="VVC97603.1"/>
    </source>
</evidence>
<protein>
    <recommendedName>
        <fullName evidence="5">Glucose-methanol-choline oxidoreductase N-terminal domain-containing protein</fullName>
    </recommendedName>
</protein>
<dbReference type="InterPro" id="IPR007867">
    <property type="entry name" value="GMC_OxRtase_C"/>
</dbReference>
<feature type="domain" description="Glucose-methanol-choline oxidoreductase N-terminal" evidence="5">
    <location>
        <begin position="318"/>
        <end position="332"/>
    </location>
</feature>
<evidence type="ECO:0000256" key="3">
    <source>
        <dbReference type="ARBA" id="ARBA00022630"/>
    </source>
</evidence>
<gene>
    <name evidence="6" type="ORF">LSINAPIS_LOCUS8841</name>
</gene>
<evidence type="ECO:0000259" key="5">
    <source>
        <dbReference type="PROSITE" id="PS00624"/>
    </source>
</evidence>
<dbReference type="PIRSF" id="PIRSF000137">
    <property type="entry name" value="Alcohol_oxidase"/>
    <property type="match status" value="1"/>
</dbReference>
<keyword evidence="7" id="KW-1185">Reference proteome</keyword>
<dbReference type="InterPro" id="IPR000172">
    <property type="entry name" value="GMC_OxRdtase_N"/>
</dbReference>
<dbReference type="EMBL" id="FZQP02003234">
    <property type="protein sequence ID" value="VVC97603.1"/>
    <property type="molecule type" value="Genomic_DNA"/>
</dbReference>
<dbReference type="PANTHER" id="PTHR11552">
    <property type="entry name" value="GLUCOSE-METHANOL-CHOLINE GMC OXIDOREDUCTASE"/>
    <property type="match status" value="1"/>
</dbReference>
<dbReference type="PANTHER" id="PTHR11552:SF147">
    <property type="entry name" value="CHOLINE DEHYDROGENASE, MITOCHONDRIAL"/>
    <property type="match status" value="1"/>
</dbReference>
<dbReference type="GO" id="GO:0050660">
    <property type="term" value="F:flavin adenine dinucleotide binding"/>
    <property type="evidence" value="ECO:0007669"/>
    <property type="project" value="InterPro"/>
</dbReference>
<dbReference type="Gene3D" id="3.30.560.10">
    <property type="entry name" value="Glucose Oxidase, domain 3"/>
    <property type="match status" value="1"/>
</dbReference>
<organism evidence="6 7">
    <name type="scientific">Leptidea sinapis</name>
    <dbReference type="NCBI Taxonomy" id="189913"/>
    <lineage>
        <taxon>Eukaryota</taxon>
        <taxon>Metazoa</taxon>
        <taxon>Ecdysozoa</taxon>
        <taxon>Arthropoda</taxon>
        <taxon>Hexapoda</taxon>
        <taxon>Insecta</taxon>
        <taxon>Pterygota</taxon>
        <taxon>Neoptera</taxon>
        <taxon>Endopterygota</taxon>
        <taxon>Lepidoptera</taxon>
        <taxon>Glossata</taxon>
        <taxon>Ditrysia</taxon>
        <taxon>Papilionoidea</taxon>
        <taxon>Pieridae</taxon>
        <taxon>Dismorphiinae</taxon>
        <taxon>Leptidea</taxon>
    </lineage>
</organism>
<dbReference type="SUPFAM" id="SSF51905">
    <property type="entry name" value="FAD/NAD(P)-binding domain"/>
    <property type="match status" value="1"/>
</dbReference>
<accession>A0A5E4QJ27</accession>
<dbReference type="GO" id="GO:0016614">
    <property type="term" value="F:oxidoreductase activity, acting on CH-OH group of donors"/>
    <property type="evidence" value="ECO:0007669"/>
    <property type="project" value="InterPro"/>
</dbReference>
<proteinExistence type="inferred from homology"/>
<evidence type="ECO:0000256" key="4">
    <source>
        <dbReference type="ARBA" id="ARBA00022827"/>
    </source>
</evidence>
<evidence type="ECO:0000313" key="7">
    <source>
        <dbReference type="Proteomes" id="UP000324832"/>
    </source>
</evidence>
<evidence type="ECO:0000256" key="1">
    <source>
        <dbReference type="ARBA" id="ARBA00001974"/>
    </source>
</evidence>
<dbReference type="InterPro" id="IPR012132">
    <property type="entry name" value="GMC_OxRdtase"/>
</dbReference>
<keyword evidence="3" id="KW-0285">Flavoprotein</keyword>
<dbReference type="InterPro" id="IPR036188">
    <property type="entry name" value="FAD/NAD-bd_sf"/>
</dbReference>
<dbReference type="PROSITE" id="PS00624">
    <property type="entry name" value="GMC_OXRED_2"/>
    <property type="match status" value="1"/>
</dbReference>
<dbReference type="Pfam" id="PF00732">
    <property type="entry name" value="GMC_oxred_N"/>
    <property type="match status" value="1"/>
</dbReference>
<keyword evidence="4" id="KW-0274">FAD</keyword>
<dbReference type="Pfam" id="PF05199">
    <property type="entry name" value="GMC_oxred_C"/>
    <property type="match status" value="1"/>
</dbReference>
<comment type="similarity">
    <text evidence="2">Belongs to the GMC oxidoreductase family.</text>
</comment>
<sequence>MNLNVFVNNIFGYVQNFSWKWNPILRCVIRVLALSHAITPAGWPKNYKLRDGETFDFIIVGGGSAGAIVAARLSEIYHWRVLLIEAGGDPPFASVAPSLFSTLAHTEYDWDYKAHLDPGVGKSHPGGILYATRGKMLGGCSSNNYELYLRGVPEDYDEWNEVAPGWGWNSVFKYFKKFERMTDPIVLNNPKNAYLHSAYGPLAVSRPRSNTYFETMDEKMLKSFEELGIKRVLENNGPEKYGASTPHFTFAKGRRSSTAEAYLRSNRDRPNLFIAKYSRAIKILINHQTSRAYGIRVRRESGEIIEVNAKIEVVLSAGSIDTPKLLMLSGIGPVEILSKVGVEVIANLPVGKNLQDHKIFPIAISGRKGFRSVLQNLLITTQLDSFPTPIQSGFFKLNSSFYHPQNVYDENRPQFQFFNMLIGATASLGIFYGCRTITNFDNRYCHSLSKANLGQELDLLSLVLLHPLSRGQVKIKSADPMDDPIIELGYFRHALDLHRVAQGLKFISQLSKTLYFKRMGGEIIKLDIPECNHFKFPSEEYWSCYALNTVTTLLHFSGTCAMGPKGVVNERLKVHNIDGLRIVDASIMPKIPSGNTNAPTMMIGEKAADIIKEDYGVLYNINLNN</sequence>